<dbReference type="OrthoDB" id="4726108at2"/>
<comment type="caution">
    <text evidence="4">The sequence shown here is derived from an EMBL/GenBank/DDBJ whole genome shotgun (WGS) entry which is preliminary data.</text>
</comment>
<dbReference type="PRINTS" id="PR00455">
    <property type="entry name" value="HTHTETR"/>
</dbReference>
<evidence type="ECO:0000256" key="1">
    <source>
        <dbReference type="ARBA" id="ARBA00023125"/>
    </source>
</evidence>
<accession>A0A2T0SKT2</accession>
<dbReference type="InterPro" id="IPR001647">
    <property type="entry name" value="HTH_TetR"/>
</dbReference>
<dbReference type="EMBL" id="PVTF01000018">
    <property type="protein sequence ID" value="PRY34022.1"/>
    <property type="molecule type" value="Genomic_DNA"/>
</dbReference>
<evidence type="ECO:0000256" key="2">
    <source>
        <dbReference type="PROSITE-ProRule" id="PRU00335"/>
    </source>
</evidence>
<feature type="domain" description="HTH tetR-type" evidence="3">
    <location>
        <begin position="6"/>
        <end position="66"/>
    </location>
</feature>
<dbReference type="PANTHER" id="PTHR30328">
    <property type="entry name" value="TRANSCRIPTIONAL REPRESSOR"/>
    <property type="match status" value="1"/>
</dbReference>
<dbReference type="Pfam" id="PF00440">
    <property type="entry name" value="TetR_N"/>
    <property type="match status" value="1"/>
</dbReference>
<dbReference type="SUPFAM" id="SSF46689">
    <property type="entry name" value="Homeodomain-like"/>
    <property type="match status" value="1"/>
</dbReference>
<dbReference type="PROSITE" id="PS50977">
    <property type="entry name" value="HTH_TETR_2"/>
    <property type="match status" value="1"/>
</dbReference>
<gene>
    <name evidence="4" type="ORF">CLV43_11848</name>
</gene>
<name>A0A2T0SKT2_9PSEU</name>
<dbReference type="Gene3D" id="1.10.357.10">
    <property type="entry name" value="Tetracycline Repressor, domain 2"/>
    <property type="match status" value="1"/>
</dbReference>
<dbReference type="SUPFAM" id="SSF48498">
    <property type="entry name" value="Tetracyclin repressor-like, C-terminal domain"/>
    <property type="match status" value="1"/>
</dbReference>
<dbReference type="GO" id="GO:0006355">
    <property type="term" value="P:regulation of DNA-templated transcription"/>
    <property type="evidence" value="ECO:0007669"/>
    <property type="project" value="UniProtKB-ARBA"/>
</dbReference>
<dbReference type="Proteomes" id="UP000239494">
    <property type="component" value="Unassembled WGS sequence"/>
</dbReference>
<evidence type="ECO:0000313" key="5">
    <source>
        <dbReference type="Proteomes" id="UP000239494"/>
    </source>
</evidence>
<evidence type="ECO:0000259" key="3">
    <source>
        <dbReference type="PROSITE" id="PS50977"/>
    </source>
</evidence>
<reference evidence="4 5" key="1">
    <citation type="submission" date="2018-03" db="EMBL/GenBank/DDBJ databases">
        <title>Genomic Encyclopedia of Archaeal and Bacterial Type Strains, Phase II (KMG-II): from individual species to whole genera.</title>
        <authorList>
            <person name="Goeker M."/>
        </authorList>
    </citation>
    <scope>NUCLEOTIDE SEQUENCE [LARGE SCALE GENOMIC DNA]</scope>
    <source>
        <strain evidence="4 5">DSM 44720</strain>
    </source>
</reference>
<dbReference type="PANTHER" id="PTHR30328:SF54">
    <property type="entry name" value="HTH-TYPE TRANSCRIPTIONAL REPRESSOR SCO4008"/>
    <property type="match status" value="1"/>
</dbReference>
<protein>
    <submittedName>
        <fullName evidence="4">TetR family transcriptional regulator</fullName>
    </submittedName>
</protein>
<proteinExistence type="predicted"/>
<keyword evidence="5" id="KW-1185">Reference proteome</keyword>
<dbReference type="InterPro" id="IPR050109">
    <property type="entry name" value="HTH-type_TetR-like_transc_reg"/>
</dbReference>
<organism evidence="4 5">
    <name type="scientific">Umezawaea tangerina</name>
    <dbReference type="NCBI Taxonomy" id="84725"/>
    <lineage>
        <taxon>Bacteria</taxon>
        <taxon>Bacillati</taxon>
        <taxon>Actinomycetota</taxon>
        <taxon>Actinomycetes</taxon>
        <taxon>Pseudonocardiales</taxon>
        <taxon>Pseudonocardiaceae</taxon>
        <taxon>Umezawaea</taxon>
    </lineage>
</organism>
<dbReference type="InterPro" id="IPR009057">
    <property type="entry name" value="Homeodomain-like_sf"/>
</dbReference>
<dbReference type="GO" id="GO:0003677">
    <property type="term" value="F:DNA binding"/>
    <property type="evidence" value="ECO:0007669"/>
    <property type="project" value="UniProtKB-UniRule"/>
</dbReference>
<dbReference type="InterPro" id="IPR036271">
    <property type="entry name" value="Tet_transcr_reg_TetR-rel_C_sf"/>
</dbReference>
<keyword evidence="1 2" id="KW-0238">DNA-binding</keyword>
<dbReference type="AlphaFoldDB" id="A0A2T0SKT2"/>
<dbReference type="RefSeq" id="WP_106195482.1">
    <property type="nucleotide sequence ID" value="NZ_PVTF01000018.1"/>
</dbReference>
<sequence length="198" mass="21529">MVRDVEQTKRRLREAALAEFAEHGLHGTTVERIASRAGVNKERLYSYFGDKTALFTSIVVEEVDKVTAAVPLVATSLDDVAEFAGRTFDYNQDHPDLTRLVLWEGLADTGVVHDAANRGPHYEDKVAVMAAAQRAGLVADTPAAPHLVFLLLALAGWWSATPQIARLFAGADTDPESERAARRAAVVEAARRMAAPRP</sequence>
<evidence type="ECO:0000313" key="4">
    <source>
        <dbReference type="EMBL" id="PRY34022.1"/>
    </source>
</evidence>
<dbReference type="Pfam" id="PF17926">
    <property type="entry name" value="TetR_C_21"/>
    <property type="match status" value="1"/>
</dbReference>
<feature type="DNA-binding region" description="H-T-H motif" evidence="2">
    <location>
        <begin position="29"/>
        <end position="48"/>
    </location>
</feature>
<dbReference type="InterPro" id="IPR041467">
    <property type="entry name" value="Sco4008_C"/>
</dbReference>